<gene>
    <name evidence="2" type="ORF">AGERDE_LOCUS4665</name>
</gene>
<dbReference type="OrthoDB" id="5593278at2759"/>
<sequence>MTTLPSSSFPIKTNQTARIINNVHTEVLVTGFNDRIFVILTQYGKLHTTLDSPSPTTFLSAASSSTTTLLPSTTTKFLLGYYSLKYQIYASLISSLIAQDNPRETRNVIVGLALLKMPNKNKESSTNTERSKVNNASDK</sequence>
<name>A0A9N9F4N8_9GLOM</name>
<dbReference type="PANTHER" id="PTHR31051">
    <property type="entry name" value="PROTEASOME ASSEMBLY CHAPERONE 3"/>
    <property type="match status" value="1"/>
</dbReference>
<evidence type="ECO:0000313" key="3">
    <source>
        <dbReference type="Proteomes" id="UP000789831"/>
    </source>
</evidence>
<reference evidence="2" key="1">
    <citation type="submission" date="2021-06" db="EMBL/GenBank/DDBJ databases">
        <authorList>
            <person name="Kallberg Y."/>
            <person name="Tangrot J."/>
            <person name="Rosling A."/>
        </authorList>
    </citation>
    <scope>NUCLEOTIDE SEQUENCE</scope>
    <source>
        <strain evidence="2">MT106</strain>
    </source>
</reference>
<feature type="region of interest" description="Disordered" evidence="1">
    <location>
        <begin position="120"/>
        <end position="139"/>
    </location>
</feature>
<dbReference type="Gene3D" id="3.30.230.90">
    <property type="match status" value="1"/>
</dbReference>
<protein>
    <submittedName>
        <fullName evidence="2">2847_t:CDS:1</fullName>
    </submittedName>
</protein>
<evidence type="ECO:0000256" key="1">
    <source>
        <dbReference type="SAM" id="MobiDB-lite"/>
    </source>
</evidence>
<accession>A0A9N9F4N8</accession>
<organism evidence="2 3">
    <name type="scientific">Ambispora gerdemannii</name>
    <dbReference type="NCBI Taxonomy" id="144530"/>
    <lineage>
        <taxon>Eukaryota</taxon>
        <taxon>Fungi</taxon>
        <taxon>Fungi incertae sedis</taxon>
        <taxon>Mucoromycota</taxon>
        <taxon>Glomeromycotina</taxon>
        <taxon>Glomeromycetes</taxon>
        <taxon>Archaeosporales</taxon>
        <taxon>Ambisporaceae</taxon>
        <taxon>Ambispora</taxon>
    </lineage>
</organism>
<dbReference type="EMBL" id="CAJVPL010000557">
    <property type="protein sequence ID" value="CAG8509480.1"/>
    <property type="molecule type" value="Genomic_DNA"/>
</dbReference>
<dbReference type="InterPro" id="IPR018788">
    <property type="entry name" value="Proteasome_assmbl_chp_3"/>
</dbReference>
<keyword evidence="3" id="KW-1185">Reference proteome</keyword>
<dbReference type="Proteomes" id="UP000789831">
    <property type="component" value="Unassembled WGS sequence"/>
</dbReference>
<dbReference type="InterPro" id="IPR053720">
    <property type="entry name" value="Psm_Assembly_Chaperone"/>
</dbReference>
<proteinExistence type="predicted"/>
<feature type="compositionally biased region" description="Basic and acidic residues" evidence="1">
    <location>
        <begin position="129"/>
        <end position="139"/>
    </location>
</feature>
<dbReference type="AlphaFoldDB" id="A0A9N9F4N8"/>
<comment type="caution">
    <text evidence="2">The sequence shown here is derived from an EMBL/GenBank/DDBJ whole genome shotgun (WGS) entry which is preliminary data.</text>
</comment>
<dbReference type="GO" id="GO:0043248">
    <property type="term" value="P:proteasome assembly"/>
    <property type="evidence" value="ECO:0007669"/>
    <property type="project" value="InterPro"/>
</dbReference>
<dbReference type="PANTHER" id="PTHR31051:SF1">
    <property type="entry name" value="PROTEASOME ASSEMBLY CHAPERONE 3"/>
    <property type="match status" value="1"/>
</dbReference>
<evidence type="ECO:0000313" key="2">
    <source>
        <dbReference type="EMBL" id="CAG8509480.1"/>
    </source>
</evidence>